<dbReference type="Pfam" id="PF00582">
    <property type="entry name" value="Usp"/>
    <property type="match status" value="1"/>
</dbReference>
<dbReference type="RefSeq" id="WP_019619745.1">
    <property type="nucleotide sequence ID" value="NZ_JBHUNE010000010.1"/>
</dbReference>
<keyword evidence="4" id="KW-1185">Reference proteome</keyword>
<name>A0ABW5V3D6_9MICO</name>
<dbReference type="PANTHER" id="PTHR46268:SF27">
    <property type="entry name" value="UNIVERSAL STRESS PROTEIN RV2623"/>
    <property type="match status" value="1"/>
</dbReference>
<dbReference type="PANTHER" id="PTHR46268">
    <property type="entry name" value="STRESS RESPONSE PROTEIN NHAX"/>
    <property type="match status" value="1"/>
</dbReference>
<reference evidence="4" key="1">
    <citation type="journal article" date="2019" name="Int. J. Syst. Evol. Microbiol.">
        <title>The Global Catalogue of Microorganisms (GCM) 10K type strain sequencing project: providing services to taxonomists for standard genome sequencing and annotation.</title>
        <authorList>
            <consortium name="The Broad Institute Genomics Platform"/>
            <consortium name="The Broad Institute Genome Sequencing Center for Infectious Disease"/>
            <person name="Wu L."/>
            <person name="Ma J."/>
        </authorList>
    </citation>
    <scope>NUCLEOTIDE SEQUENCE [LARGE SCALE GENOMIC DNA]</scope>
    <source>
        <strain evidence="4">TISTR 1514</strain>
    </source>
</reference>
<feature type="domain" description="UspA" evidence="2">
    <location>
        <begin position="11"/>
        <end position="145"/>
    </location>
</feature>
<gene>
    <name evidence="3" type="ORF">ACFSW7_13220</name>
</gene>
<evidence type="ECO:0000313" key="3">
    <source>
        <dbReference type="EMBL" id="MFD2759339.1"/>
    </source>
</evidence>
<organism evidence="3 4">
    <name type="scientific">Gulosibacter faecalis</name>
    <dbReference type="NCBI Taxonomy" id="272240"/>
    <lineage>
        <taxon>Bacteria</taxon>
        <taxon>Bacillati</taxon>
        <taxon>Actinomycetota</taxon>
        <taxon>Actinomycetes</taxon>
        <taxon>Micrococcales</taxon>
        <taxon>Microbacteriaceae</taxon>
        <taxon>Gulosibacter</taxon>
    </lineage>
</organism>
<evidence type="ECO:0000259" key="2">
    <source>
        <dbReference type="Pfam" id="PF00582"/>
    </source>
</evidence>
<proteinExistence type="inferred from homology"/>
<comment type="caution">
    <text evidence="3">The sequence shown here is derived from an EMBL/GenBank/DDBJ whole genome shotgun (WGS) entry which is preliminary data.</text>
</comment>
<dbReference type="EMBL" id="JBHUNE010000010">
    <property type="protein sequence ID" value="MFD2759339.1"/>
    <property type="molecule type" value="Genomic_DNA"/>
</dbReference>
<sequence length="306" mass="32859">MTAPAASTSPERIIVGYVADAPGYDALALASFLARDKGSEVIITMVVPEPSAYGAASVGTFIPTDRIYSAQLREWRDDALRRVPEGIDARFEVRFDDNPARGLIEAAEEVDASVIVIGAHAGPILHRFTLGPVANALLHASPVPVGLAVRRFADPGTPVQRITGIYGTRAGSEVVIGRAVQRAVERDVPLRLVSLVQVDQVAPREVREIYDEARSFGGRHLEDTAVGMLDSGRATIQIAEGRGFEDALAKIDWRPGDLALIGSSRLGRGLSVFLGSRARRILEALEVPVIVLPSEYRGPKRDNAGK</sequence>
<evidence type="ECO:0000256" key="1">
    <source>
        <dbReference type="ARBA" id="ARBA00008791"/>
    </source>
</evidence>
<dbReference type="InterPro" id="IPR006016">
    <property type="entry name" value="UspA"/>
</dbReference>
<protein>
    <submittedName>
        <fullName evidence="3">Universal stress protein</fullName>
    </submittedName>
</protein>
<comment type="similarity">
    <text evidence="1">Belongs to the universal stress protein A family.</text>
</comment>
<evidence type="ECO:0000313" key="4">
    <source>
        <dbReference type="Proteomes" id="UP001597492"/>
    </source>
</evidence>
<dbReference type="Gene3D" id="3.40.50.12370">
    <property type="match status" value="2"/>
</dbReference>
<accession>A0ABW5V3D6</accession>
<dbReference type="SUPFAM" id="SSF52402">
    <property type="entry name" value="Adenine nucleotide alpha hydrolases-like"/>
    <property type="match status" value="2"/>
</dbReference>
<dbReference type="Proteomes" id="UP001597492">
    <property type="component" value="Unassembled WGS sequence"/>
</dbReference>
<dbReference type="CDD" id="cd00293">
    <property type="entry name" value="USP-like"/>
    <property type="match status" value="1"/>
</dbReference>